<reference evidence="2 3" key="1">
    <citation type="submission" date="2017-03" db="EMBL/GenBank/DDBJ databases">
        <title>Genome sequence of Clostridium chromiireducens DSM 23318.</title>
        <authorList>
            <person name="Poehlein A."/>
            <person name="Daniel R."/>
        </authorList>
    </citation>
    <scope>NUCLEOTIDE SEQUENCE [LARGE SCALE GENOMIC DNA]</scope>
    <source>
        <strain evidence="2 3">DSM 23318</strain>
    </source>
</reference>
<feature type="transmembrane region" description="Helical" evidence="1">
    <location>
        <begin position="115"/>
        <end position="133"/>
    </location>
</feature>
<keyword evidence="1" id="KW-0472">Membrane</keyword>
<sequence length="163" mass="18945">MYDNNENINKFVNTRVISKFEQFGLIERNVTSSDSNEERIALYKTALDVGDGYKLGRGIGSIKSYDDQSLPKHFGMSEISFRTYEGGIVYLSILIIIFSHFLNRIFTIKVKKNKITSFIIISINITFMAIYTMIFRQPFYSLALSLIIFIFSQHYNQEEIAKY</sequence>
<protein>
    <recommendedName>
        <fullName evidence="4">O-antigen ligase domain-containing protein</fullName>
    </recommendedName>
</protein>
<feature type="transmembrane region" description="Helical" evidence="1">
    <location>
        <begin position="87"/>
        <end position="103"/>
    </location>
</feature>
<keyword evidence="1" id="KW-0812">Transmembrane</keyword>
<name>A0A1V4IPF9_9CLOT</name>
<evidence type="ECO:0000313" key="3">
    <source>
        <dbReference type="Proteomes" id="UP000191056"/>
    </source>
</evidence>
<accession>A0A1V4IPF9</accession>
<keyword evidence="1" id="KW-1133">Transmembrane helix</keyword>
<evidence type="ECO:0000313" key="2">
    <source>
        <dbReference type="EMBL" id="OPJ61898.1"/>
    </source>
</evidence>
<evidence type="ECO:0008006" key="4">
    <source>
        <dbReference type="Google" id="ProtNLM"/>
    </source>
</evidence>
<gene>
    <name evidence="2" type="ORF">CLCHR_23030</name>
</gene>
<proteinExistence type="predicted"/>
<dbReference type="EMBL" id="MZGT01000027">
    <property type="protein sequence ID" value="OPJ61898.1"/>
    <property type="molecule type" value="Genomic_DNA"/>
</dbReference>
<feature type="transmembrane region" description="Helical" evidence="1">
    <location>
        <begin position="139"/>
        <end position="156"/>
    </location>
</feature>
<dbReference type="AlphaFoldDB" id="A0A1V4IPF9"/>
<evidence type="ECO:0000256" key="1">
    <source>
        <dbReference type="SAM" id="Phobius"/>
    </source>
</evidence>
<comment type="caution">
    <text evidence="2">The sequence shown here is derived from an EMBL/GenBank/DDBJ whole genome shotgun (WGS) entry which is preliminary data.</text>
</comment>
<dbReference type="STRING" id="225345.CLCHR_23030"/>
<dbReference type="Proteomes" id="UP000191056">
    <property type="component" value="Unassembled WGS sequence"/>
</dbReference>
<organism evidence="2 3">
    <name type="scientific">Clostridium chromiireducens</name>
    <dbReference type="NCBI Taxonomy" id="225345"/>
    <lineage>
        <taxon>Bacteria</taxon>
        <taxon>Bacillati</taxon>
        <taxon>Bacillota</taxon>
        <taxon>Clostridia</taxon>
        <taxon>Eubacteriales</taxon>
        <taxon>Clostridiaceae</taxon>
        <taxon>Clostridium</taxon>
    </lineage>
</organism>
<keyword evidence="3" id="KW-1185">Reference proteome</keyword>